<proteinExistence type="predicted"/>
<dbReference type="EMBL" id="UGRU01000001">
    <property type="protein sequence ID" value="SUA42950.1"/>
    <property type="molecule type" value="Genomic_DNA"/>
</dbReference>
<sequence>MPVGVEYRPDLGFSLEWYRSISARDGYLKRRSPSSMSTNTQRLLWLGSAMSW</sequence>
<gene>
    <name evidence="1" type="ORF">NCTC13184_02310</name>
</gene>
<name>A0A378WNQ4_9NOCA</name>
<dbReference type="Proteomes" id="UP000255082">
    <property type="component" value="Unassembled WGS sequence"/>
</dbReference>
<protein>
    <submittedName>
        <fullName evidence="1">Uncharacterized protein</fullName>
    </submittedName>
</protein>
<reference evidence="1 2" key="1">
    <citation type="submission" date="2018-06" db="EMBL/GenBank/DDBJ databases">
        <authorList>
            <consortium name="Pathogen Informatics"/>
            <person name="Doyle S."/>
        </authorList>
    </citation>
    <scope>NUCLEOTIDE SEQUENCE [LARGE SCALE GENOMIC DNA]</scope>
    <source>
        <strain evidence="1 2">NCTC13184</strain>
    </source>
</reference>
<evidence type="ECO:0000313" key="1">
    <source>
        <dbReference type="EMBL" id="SUA42950.1"/>
    </source>
</evidence>
<organism evidence="1 2">
    <name type="scientific">Nocardia africana</name>
    <dbReference type="NCBI Taxonomy" id="134964"/>
    <lineage>
        <taxon>Bacteria</taxon>
        <taxon>Bacillati</taxon>
        <taxon>Actinomycetota</taxon>
        <taxon>Actinomycetes</taxon>
        <taxon>Mycobacteriales</taxon>
        <taxon>Nocardiaceae</taxon>
        <taxon>Nocardia</taxon>
    </lineage>
</organism>
<evidence type="ECO:0000313" key="2">
    <source>
        <dbReference type="Proteomes" id="UP000255082"/>
    </source>
</evidence>
<accession>A0A378WNQ4</accession>
<dbReference type="AlphaFoldDB" id="A0A378WNQ4"/>